<dbReference type="RefSeq" id="WP_152202540.1">
    <property type="nucleotide sequence ID" value="NZ_VUKF01000015.1"/>
</dbReference>
<feature type="transmembrane region" description="Helical" evidence="7">
    <location>
        <begin position="677"/>
        <end position="698"/>
    </location>
</feature>
<keyword evidence="8" id="KW-0808">Transferase</keyword>
<keyword evidence="2" id="KW-1003">Cell membrane</keyword>
<feature type="transmembrane region" description="Helical" evidence="7">
    <location>
        <begin position="750"/>
        <end position="769"/>
    </location>
</feature>
<dbReference type="Pfam" id="PF06293">
    <property type="entry name" value="Kdo"/>
    <property type="match status" value="1"/>
</dbReference>
<organism evidence="8 9">
    <name type="scientific">Georgenia thermotolerans</name>
    <dbReference type="NCBI Taxonomy" id="527326"/>
    <lineage>
        <taxon>Bacteria</taxon>
        <taxon>Bacillati</taxon>
        <taxon>Actinomycetota</taxon>
        <taxon>Actinomycetes</taxon>
        <taxon>Micrococcales</taxon>
        <taxon>Bogoriellaceae</taxon>
        <taxon>Georgenia</taxon>
    </lineage>
</organism>
<feature type="region of interest" description="Disordered" evidence="6">
    <location>
        <begin position="283"/>
        <end position="312"/>
    </location>
</feature>
<feature type="transmembrane region" description="Helical" evidence="7">
    <location>
        <begin position="641"/>
        <end position="665"/>
    </location>
</feature>
<dbReference type="Pfam" id="PF03706">
    <property type="entry name" value="LPG_synthase_TM"/>
    <property type="match status" value="1"/>
</dbReference>
<comment type="caution">
    <text evidence="8">The sequence shown here is derived from an EMBL/GenBank/DDBJ whole genome shotgun (WGS) entry which is preliminary data.</text>
</comment>
<comment type="subcellular location">
    <subcellularLocation>
        <location evidence="1">Cell membrane</location>
        <topology evidence="1">Multi-pass membrane protein</topology>
    </subcellularLocation>
</comment>
<feature type="transmembrane region" description="Helical" evidence="7">
    <location>
        <begin position="84"/>
        <end position="106"/>
    </location>
</feature>
<protein>
    <submittedName>
        <fullName evidence="8">Phosphotransferase</fullName>
    </submittedName>
</protein>
<dbReference type="SUPFAM" id="SSF56112">
    <property type="entry name" value="Protein kinase-like (PK-like)"/>
    <property type="match status" value="1"/>
</dbReference>
<feature type="transmembrane region" description="Helical" evidence="7">
    <location>
        <begin position="710"/>
        <end position="738"/>
    </location>
</feature>
<evidence type="ECO:0000256" key="5">
    <source>
        <dbReference type="ARBA" id="ARBA00023136"/>
    </source>
</evidence>
<keyword evidence="4 7" id="KW-1133">Transmembrane helix</keyword>
<evidence type="ECO:0000256" key="1">
    <source>
        <dbReference type="ARBA" id="ARBA00004651"/>
    </source>
</evidence>
<dbReference type="AlphaFoldDB" id="A0A7J5UPY0"/>
<feature type="transmembrane region" description="Helical" evidence="7">
    <location>
        <begin position="158"/>
        <end position="178"/>
    </location>
</feature>
<name>A0A7J5UPY0_9MICO</name>
<keyword evidence="5 7" id="KW-0472">Membrane</keyword>
<feature type="transmembrane region" description="Helical" evidence="7">
    <location>
        <begin position="118"/>
        <end position="138"/>
    </location>
</feature>
<evidence type="ECO:0000256" key="7">
    <source>
        <dbReference type="SAM" id="Phobius"/>
    </source>
</evidence>
<accession>A0A7J5UPY0</accession>
<dbReference type="EMBL" id="WHJE01000031">
    <property type="protein sequence ID" value="KAE8764478.1"/>
    <property type="molecule type" value="Genomic_DNA"/>
</dbReference>
<dbReference type="Gene3D" id="1.10.510.10">
    <property type="entry name" value="Transferase(Phosphotransferase) domain 1"/>
    <property type="match status" value="1"/>
</dbReference>
<evidence type="ECO:0000256" key="3">
    <source>
        <dbReference type="ARBA" id="ARBA00022692"/>
    </source>
</evidence>
<dbReference type="Proteomes" id="UP000451860">
    <property type="component" value="Unassembled WGS sequence"/>
</dbReference>
<gene>
    <name evidence="8" type="ORF">GB883_08685</name>
</gene>
<dbReference type="GO" id="GO:0016740">
    <property type="term" value="F:transferase activity"/>
    <property type="evidence" value="ECO:0007669"/>
    <property type="project" value="UniProtKB-KW"/>
</dbReference>
<dbReference type="InterPro" id="IPR011009">
    <property type="entry name" value="Kinase-like_dom_sf"/>
</dbReference>
<evidence type="ECO:0000256" key="2">
    <source>
        <dbReference type="ARBA" id="ARBA00022475"/>
    </source>
</evidence>
<evidence type="ECO:0000313" key="8">
    <source>
        <dbReference type="EMBL" id="KAE8764478.1"/>
    </source>
</evidence>
<keyword evidence="9" id="KW-1185">Reference proteome</keyword>
<feature type="transmembrane region" description="Helical" evidence="7">
    <location>
        <begin position="881"/>
        <end position="902"/>
    </location>
</feature>
<dbReference type="PANTHER" id="PTHR39087:SF2">
    <property type="entry name" value="UPF0104 MEMBRANE PROTEIN MJ1595"/>
    <property type="match status" value="1"/>
</dbReference>
<feature type="transmembrane region" description="Helical" evidence="7">
    <location>
        <begin position="185"/>
        <end position="202"/>
    </location>
</feature>
<dbReference type="PANTHER" id="PTHR39087">
    <property type="entry name" value="UPF0104 MEMBRANE PROTEIN MJ1595"/>
    <property type="match status" value="1"/>
</dbReference>
<feature type="transmembrane region" description="Helical" evidence="7">
    <location>
        <begin position="42"/>
        <end position="64"/>
    </location>
</feature>
<dbReference type="OrthoDB" id="5242664at2"/>
<dbReference type="InterPro" id="IPR022791">
    <property type="entry name" value="L-PG_synthase/AglD"/>
</dbReference>
<dbReference type="GO" id="GO:0005886">
    <property type="term" value="C:plasma membrane"/>
    <property type="evidence" value="ECO:0007669"/>
    <property type="project" value="UniProtKB-SubCell"/>
</dbReference>
<evidence type="ECO:0000256" key="6">
    <source>
        <dbReference type="SAM" id="MobiDB-lite"/>
    </source>
</evidence>
<evidence type="ECO:0000256" key="4">
    <source>
        <dbReference type="ARBA" id="ARBA00022989"/>
    </source>
</evidence>
<feature type="transmembrane region" description="Helical" evidence="7">
    <location>
        <begin position="801"/>
        <end position="826"/>
    </location>
</feature>
<sequence>MRQQLGEGGAAVPASAPREDSPRRQVLLVDAPQARVRRPADLIALILSAVGIVVVLILAVYANATTQGVTKDVQSAVADVLRQVLLVPVTVLQGIVTLFVPLAVLVDRLIRRSWRSALEAAITAVVAGLLAVGAVWLIDAVGPSALVTGLTISNSQGHTHIALNPFVAAIAGLLTAVGDRSHNRTLGWSWILLWVVLGLGVVQGEQTLPGALVTVLLGRCAGLGMRYASGVLHERATGVTLVRGLRRAGVDPVRVVRVDPLLPSTPVQAWTVTTSAPIGYTEKLPEGAAPGVGDAAAAAGHEEYHSSRPGRDADLSPAELLAAVDQEGGTGDTIVPDVLTDPQQILAEVASSAAITPESEGTPRLYAVWDADGRRHDVTVLDGDRHVVGYLSGLWESIRLRGFSRHPARTLREAADSAALMALATRAAGVRTPALIGITEARDSVLMVTEHLPGSRPLDELAPEEIDEDLLDEVWAQVRAAHARGIAHRDLHAGSVVVDRDRHVWLVSWENGEIISTELARRIDFAQLLAMLGMLVGTERALASAARVLTRDQMASMAPLLQPVALPGRTRAAAKDHKDLLASLRAELVDLIPTADVPPVQLARFSPRTVITVTVGVVALWVLFGSLNFQQVAESVRGASVGWMIAAFLLGMTTYVGSAMSLVAFTPEKLGLWRTTLVQIAASVIALVAPAGIGPAAVDLRFLTKQKVATAMAAATVGLVQLSRFVTTVLLLVAVALATGSAGTLGMPSSSVVVVVAGVLVVVGVLFLIPRLREWVWEKVAPTLRQAWPRLVWVASNPRRLLVGIAGNLILTAGYVAAFGASLAAFGYQLPLTSLAITYLASNSLGSVIPSPGGIGPVEAALTGGLALAGIPGATAVSVSIVFRLLTFWLCVPLGWAALRLVQRRGIL</sequence>
<evidence type="ECO:0000313" key="9">
    <source>
        <dbReference type="Proteomes" id="UP000451860"/>
    </source>
</evidence>
<proteinExistence type="predicted"/>
<keyword evidence="3 7" id="KW-0812">Transmembrane</keyword>
<reference evidence="8 9" key="1">
    <citation type="submission" date="2019-10" db="EMBL/GenBank/DDBJ databases">
        <title>Georgenia wutianyii sp. nov. and Georgenia yuyongxinii sp. nov. isolated from plateau pika (Ochotona curzoniae) in the Qinghai-Tibet plateau of China.</title>
        <authorList>
            <person name="Tian Z."/>
        </authorList>
    </citation>
    <scope>NUCLEOTIDE SEQUENCE [LARGE SCALE GENOMIC DNA]</scope>
    <source>
        <strain evidence="8 9">DSM 21501</strain>
    </source>
</reference>
<feature type="compositionally biased region" description="Basic and acidic residues" evidence="6">
    <location>
        <begin position="300"/>
        <end position="312"/>
    </location>
</feature>
<feature type="compositionally biased region" description="Low complexity" evidence="6">
    <location>
        <begin position="287"/>
        <end position="299"/>
    </location>
</feature>
<feature type="transmembrane region" description="Helical" evidence="7">
    <location>
        <begin position="610"/>
        <end position="629"/>
    </location>
</feature>